<feature type="binding site" evidence="4 6">
    <location>
        <position position="141"/>
    </location>
    <ligand>
        <name>substrate</name>
    </ligand>
</feature>
<feature type="domain" description="Pseudouridine synthase I TruA alpha/beta" evidence="9">
    <location>
        <begin position="40"/>
        <end position="131"/>
    </location>
</feature>
<dbReference type="GO" id="GO:0160147">
    <property type="term" value="F:tRNA pseudouridine(38-40) synthase activity"/>
    <property type="evidence" value="ECO:0007669"/>
    <property type="project" value="UniProtKB-EC"/>
</dbReference>
<dbReference type="SUPFAM" id="SSF55120">
    <property type="entry name" value="Pseudouridine synthase"/>
    <property type="match status" value="1"/>
</dbReference>
<dbReference type="PANTHER" id="PTHR11142">
    <property type="entry name" value="PSEUDOURIDYLATE SYNTHASE"/>
    <property type="match status" value="1"/>
</dbReference>
<dbReference type="GO" id="GO:0031119">
    <property type="term" value="P:tRNA pseudouridine synthesis"/>
    <property type="evidence" value="ECO:0007669"/>
    <property type="project" value="UniProtKB-UniRule"/>
</dbReference>
<comment type="function">
    <text evidence="4">Formation of pseudouridine at positions 38, 39 and 40 in the anticodon stem and loop of transfer RNAs.</text>
</comment>
<feature type="domain" description="Pseudouridine synthase I TruA alpha/beta" evidence="9">
    <location>
        <begin position="174"/>
        <end position="276"/>
    </location>
</feature>
<evidence type="ECO:0000256" key="3">
    <source>
        <dbReference type="ARBA" id="ARBA00023235"/>
    </source>
</evidence>
<dbReference type="CDD" id="cd02570">
    <property type="entry name" value="PseudoU_synth_EcTruA"/>
    <property type="match status" value="1"/>
</dbReference>
<dbReference type="PANTHER" id="PTHR11142:SF0">
    <property type="entry name" value="TRNA PSEUDOURIDINE SYNTHASE-LIKE 1"/>
    <property type="match status" value="1"/>
</dbReference>
<accession>A0A7I9VQ09</accession>
<comment type="subunit">
    <text evidence="4">Homodimer.</text>
</comment>
<dbReference type="InterPro" id="IPR020103">
    <property type="entry name" value="PsdUridine_synth_cat_dom_sf"/>
</dbReference>
<evidence type="ECO:0000259" key="9">
    <source>
        <dbReference type="Pfam" id="PF01416"/>
    </source>
</evidence>
<dbReference type="HAMAP" id="MF_00171">
    <property type="entry name" value="TruA"/>
    <property type="match status" value="1"/>
</dbReference>
<dbReference type="NCBIfam" id="TIGR00071">
    <property type="entry name" value="hisT_truA"/>
    <property type="match status" value="1"/>
</dbReference>
<dbReference type="InterPro" id="IPR020095">
    <property type="entry name" value="PsdUridine_synth_TruA_C"/>
</dbReference>
<feature type="region of interest" description="Disordered" evidence="8">
    <location>
        <begin position="1"/>
        <end position="23"/>
    </location>
</feature>
<evidence type="ECO:0000256" key="4">
    <source>
        <dbReference type="HAMAP-Rule" id="MF_00171"/>
    </source>
</evidence>
<keyword evidence="3 4" id="KW-0413">Isomerase</keyword>
<dbReference type="EMBL" id="BJTG01000008">
    <property type="protein sequence ID" value="GEJ58494.1"/>
    <property type="molecule type" value="Genomic_DNA"/>
</dbReference>
<evidence type="ECO:0000313" key="11">
    <source>
        <dbReference type="Proteomes" id="UP000503640"/>
    </source>
</evidence>
<organism evidence="10 11">
    <name type="scientific">Anaeromyxobacter diazotrophicus</name>
    <dbReference type="NCBI Taxonomy" id="2590199"/>
    <lineage>
        <taxon>Bacteria</taxon>
        <taxon>Pseudomonadati</taxon>
        <taxon>Myxococcota</taxon>
        <taxon>Myxococcia</taxon>
        <taxon>Myxococcales</taxon>
        <taxon>Cystobacterineae</taxon>
        <taxon>Anaeromyxobacteraceae</taxon>
        <taxon>Anaeromyxobacter</taxon>
    </lineage>
</organism>
<proteinExistence type="inferred from homology"/>
<protein>
    <recommendedName>
        <fullName evidence="4">tRNA pseudouridine synthase A</fullName>
        <ecNumber evidence="4">5.4.99.12</ecNumber>
    </recommendedName>
    <alternativeName>
        <fullName evidence="4">tRNA pseudouridine(38-40) synthase</fullName>
    </alternativeName>
    <alternativeName>
        <fullName evidence="4">tRNA pseudouridylate synthase I</fullName>
    </alternativeName>
    <alternativeName>
        <fullName evidence="4">tRNA-uridine isomerase I</fullName>
    </alternativeName>
</protein>
<comment type="caution">
    <text evidence="10">The sequence shown here is derived from an EMBL/GenBank/DDBJ whole genome shotgun (WGS) entry which is preliminary data.</text>
</comment>
<dbReference type="PIRSF" id="PIRSF001430">
    <property type="entry name" value="tRNA_psdUrid_synth"/>
    <property type="match status" value="1"/>
</dbReference>
<dbReference type="EC" id="5.4.99.12" evidence="4"/>
<keyword evidence="11" id="KW-1185">Reference proteome</keyword>
<comment type="caution">
    <text evidence="4">Lacks conserved residue(s) required for the propagation of feature annotation.</text>
</comment>
<dbReference type="Proteomes" id="UP000503640">
    <property type="component" value="Unassembled WGS sequence"/>
</dbReference>
<feature type="compositionally biased region" description="Basic and acidic residues" evidence="8">
    <location>
        <begin position="1"/>
        <end position="11"/>
    </location>
</feature>
<evidence type="ECO:0000256" key="1">
    <source>
        <dbReference type="ARBA" id="ARBA00009375"/>
    </source>
</evidence>
<evidence type="ECO:0000256" key="6">
    <source>
        <dbReference type="PIRSR" id="PIRSR001430-2"/>
    </source>
</evidence>
<keyword evidence="2 4" id="KW-0819">tRNA processing</keyword>
<comment type="catalytic activity">
    <reaction evidence="4 7">
        <text>uridine(38/39/40) in tRNA = pseudouridine(38/39/40) in tRNA</text>
        <dbReference type="Rhea" id="RHEA:22376"/>
        <dbReference type="Rhea" id="RHEA-COMP:10085"/>
        <dbReference type="Rhea" id="RHEA-COMP:10087"/>
        <dbReference type="ChEBI" id="CHEBI:65314"/>
        <dbReference type="ChEBI" id="CHEBI:65315"/>
        <dbReference type="EC" id="5.4.99.12"/>
    </reaction>
</comment>
<dbReference type="AlphaFoldDB" id="A0A7I9VQ09"/>
<dbReference type="InterPro" id="IPR001406">
    <property type="entry name" value="PsdUridine_synth_TruA"/>
</dbReference>
<evidence type="ECO:0000256" key="7">
    <source>
        <dbReference type="RuleBase" id="RU003792"/>
    </source>
</evidence>
<dbReference type="Pfam" id="PF01416">
    <property type="entry name" value="PseudoU_synth_1"/>
    <property type="match status" value="2"/>
</dbReference>
<dbReference type="Gene3D" id="3.30.70.660">
    <property type="entry name" value="Pseudouridine synthase I, catalytic domain, C-terminal subdomain"/>
    <property type="match status" value="1"/>
</dbReference>
<evidence type="ECO:0000256" key="8">
    <source>
        <dbReference type="SAM" id="MobiDB-lite"/>
    </source>
</evidence>
<gene>
    <name evidence="10" type="primary">truA_2</name>
    <name evidence="4" type="synonym">truA</name>
    <name evidence="10" type="ORF">AMYX_32350</name>
</gene>
<sequence length="279" mass="29657">MGADARADEGRSGVTRSAPSGHGRPSCYLPAVPVVKLILEYDGTRYVGWQVQPNGPSIQAEVERALGTLHHAPRRVVAAGRTDAGVHALGQVASFPEAAPLPLSAYVKGMNALLPADVAVRAASVEPDGFDARRSARGKRYRYRIVNGPTRAPLSRLQSWQVFRPLDAAAMAAAAAPLLGRHDFAAFQAADCEAAHAVREVRRLQLVSAGGELAVVVEATAFVKHMVRNIVGTLVEVGLGQREAASIPALLEGRDRTRAGRTAPPQGLCLEEVFYPPLQ</sequence>
<reference evidence="11" key="1">
    <citation type="journal article" date="2020" name="Appl. Environ. Microbiol.">
        <title>Diazotrophic Anaeromyxobacter Isolates from Soils.</title>
        <authorList>
            <person name="Masuda Y."/>
            <person name="Yamanaka H."/>
            <person name="Xu Z.X."/>
            <person name="Shiratori Y."/>
            <person name="Aono T."/>
            <person name="Amachi S."/>
            <person name="Senoo K."/>
            <person name="Itoh H."/>
        </authorList>
    </citation>
    <scope>NUCLEOTIDE SEQUENCE [LARGE SCALE GENOMIC DNA]</scope>
    <source>
        <strain evidence="11">R267</strain>
    </source>
</reference>
<evidence type="ECO:0000313" key="10">
    <source>
        <dbReference type="EMBL" id="GEJ58494.1"/>
    </source>
</evidence>
<dbReference type="InterPro" id="IPR020097">
    <property type="entry name" value="PsdUridine_synth_TruA_a/b_dom"/>
</dbReference>
<dbReference type="InterPro" id="IPR020094">
    <property type="entry name" value="TruA/RsuA/RluB/E/F_N"/>
</dbReference>
<feature type="active site" description="Nucleophile" evidence="4 5">
    <location>
        <position position="83"/>
    </location>
</feature>
<comment type="similarity">
    <text evidence="1 4 7">Belongs to the tRNA pseudouridine synthase TruA family.</text>
</comment>
<dbReference type="FunFam" id="3.30.70.580:FF:000001">
    <property type="entry name" value="tRNA pseudouridine synthase A"/>
    <property type="match status" value="1"/>
</dbReference>
<evidence type="ECO:0000256" key="2">
    <source>
        <dbReference type="ARBA" id="ARBA00022694"/>
    </source>
</evidence>
<dbReference type="GO" id="GO:0003723">
    <property type="term" value="F:RNA binding"/>
    <property type="evidence" value="ECO:0007669"/>
    <property type="project" value="InterPro"/>
</dbReference>
<name>A0A7I9VQ09_9BACT</name>
<dbReference type="Gene3D" id="3.30.70.580">
    <property type="entry name" value="Pseudouridine synthase I, catalytic domain, N-terminal subdomain"/>
    <property type="match status" value="1"/>
</dbReference>
<evidence type="ECO:0000256" key="5">
    <source>
        <dbReference type="PIRSR" id="PIRSR001430-1"/>
    </source>
</evidence>